<protein>
    <submittedName>
        <fullName evidence="1">Uncharacterized protein</fullName>
    </submittedName>
</protein>
<name>A0A644XLB8_9ZZZZ</name>
<dbReference type="AlphaFoldDB" id="A0A644XLB8"/>
<proteinExistence type="predicted"/>
<sequence length="67" mass="7684">MKRFNTEFEADSIIPFFRNSVSIAVVLRMKGAKANGSFHRPMRSEVMESLCLPQKNLARMVILNNIK</sequence>
<reference evidence="1" key="1">
    <citation type="submission" date="2019-08" db="EMBL/GenBank/DDBJ databases">
        <authorList>
            <person name="Kucharzyk K."/>
            <person name="Murdoch R.W."/>
            <person name="Higgins S."/>
            <person name="Loffler F."/>
        </authorList>
    </citation>
    <scope>NUCLEOTIDE SEQUENCE</scope>
</reference>
<gene>
    <name evidence="1" type="ORF">SDC9_63139</name>
</gene>
<evidence type="ECO:0000313" key="1">
    <source>
        <dbReference type="EMBL" id="MPM16757.1"/>
    </source>
</evidence>
<organism evidence="1">
    <name type="scientific">bioreactor metagenome</name>
    <dbReference type="NCBI Taxonomy" id="1076179"/>
    <lineage>
        <taxon>unclassified sequences</taxon>
        <taxon>metagenomes</taxon>
        <taxon>ecological metagenomes</taxon>
    </lineage>
</organism>
<accession>A0A644XLB8</accession>
<comment type="caution">
    <text evidence="1">The sequence shown here is derived from an EMBL/GenBank/DDBJ whole genome shotgun (WGS) entry which is preliminary data.</text>
</comment>
<dbReference type="EMBL" id="VSSQ01002671">
    <property type="protein sequence ID" value="MPM16757.1"/>
    <property type="molecule type" value="Genomic_DNA"/>
</dbReference>